<comment type="caution">
    <text evidence="4">The sequence shown here is derived from an EMBL/GenBank/DDBJ whole genome shotgun (WGS) entry which is preliminary data.</text>
</comment>
<dbReference type="Proteomes" id="UP000797356">
    <property type="component" value="Chromosome 13"/>
</dbReference>
<feature type="repeat" description="PPR" evidence="3">
    <location>
        <begin position="392"/>
        <end position="426"/>
    </location>
</feature>
<feature type="repeat" description="PPR" evidence="3">
    <location>
        <begin position="206"/>
        <end position="240"/>
    </location>
</feature>
<proteinExistence type="inferred from homology"/>
<organism evidence="4 5">
    <name type="scientific">Cocos nucifera</name>
    <name type="common">Coconut palm</name>
    <dbReference type="NCBI Taxonomy" id="13894"/>
    <lineage>
        <taxon>Eukaryota</taxon>
        <taxon>Viridiplantae</taxon>
        <taxon>Streptophyta</taxon>
        <taxon>Embryophyta</taxon>
        <taxon>Tracheophyta</taxon>
        <taxon>Spermatophyta</taxon>
        <taxon>Magnoliopsida</taxon>
        <taxon>Liliopsida</taxon>
        <taxon>Arecaceae</taxon>
        <taxon>Arecoideae</taxon>
        <taxon>Cocoseae</taxon>
        <taxon>Attaleinae</taxon>
        <taxon>Cocos</taxon>
    </lineage>
</organism>
<comment type="similarity">
    <text evidence="1">Belongs to the PPR family. PCMP-H subfamily.</text>
</comment>
<name>A0A8K0NB32_COCNU</name>
<dbReference type="Pfam" id="PF20430">
    <property type="entry name" value="Eplus_motif"/>
    <property type="match status" value="1"/>
</dbReference>
<dbReference type="InterPro" id="IPR046960">
    <property type="entry name" value="PPR_At4g14850-like_plant"/>
</dbReference>
<dbReference type="GO" id="GO:0003729">
    <property type="term" value="F:mRNA binding"/>
    <property type="evidence" value="ECO:0007669"/>
    <property type="project" value="UniProtKB-ARBA"/>
</dbReference>
<feature type="repeat" description="PPR" evidence="3">
    <location>
        <begin position="74"/>
        <end position="108"/>
    </location>
</feature>
<evidence type="ECO:0000313" key="5">
    <source>
        <dbReference type="Proteomes" id="UP000797356"/>
    </source>
</evidence>
<evidence type="ECO:0000313" key="4">
    <source>
        <dbReference type="EMBL" id="KAG1366258.1"/>
    </source>
</evidence>
<feature type="repeat" description="PPR" evidence="3">
    <location>
        <begin position="175"/>
        <end position="205"/>
    </location>
</feature>
<dbReference type="InterPro" id="IPR046849">
    <property type="entry name" value="E2_motif"/>
</dbReference>
<dbReference type="SUPFAM" id="SSF51735">
    <property type="entry name" value="NAD(P)-binding Rossmann-fold domains"/>
    <property type="match status" value="1"/>
</dbReference>
<dbReference type="GO" id="GO:0048731">
    <property type="term" value="P:system development"/>
    <property type="evidence" value="ECO:0007669"/>
    <property type="project" value="UniProtKB-ARBA"/>
</dbReference>
<dbReference type="NCBIfam" id="TIGR00756">
    <property type="entry name" value="PPR"/>
    <property type="match status" value="7"/>
</dbReference>
<dbReference type="InterPro" id="IPR002885">
    <property type="entry name" value="PPR_rpt"/>
</dbReference>
<dbReference type="FunFam" id="1.25.40.10:FF:000690">
    <property type="entry name" value="Pentatricopeptide repeat-containing protein"/>
    <property type="match status" value="1"/>
</dbReference>
<feature type="repeat" description="PPR" evidence="3">
    <location>
        <begin position="268"/>
        <end position="298"/>
    </location>
</feature>
<dbReference type="AlphaFoldDB" id="A0A8K0NB32"/>
<dbReference type="SUPFAM" id="SSF48452">
    <property type="entry name" value="TPR-like"/>
    <property type="match status" value="3"/>
</dbReference>
<evidence type="ECO:0000256" key="1">
    <source>
        <dbReference type="ARBA" id="ARBA00006643"/>
    </source>
</evidence>
<dbReference type="InterPro" id="IPR011990">
    <property type="entry name" value="TPR-like_helical_dom_sf"/>
</dbReference>
<dbReference type="GO" id="GO:0009451">
    <property type="term" value="P:RNA modification"/>
    <property type="evidence" value="ECO:0007669"/>
    <property type="project" value="InterPro"/>
</dbReference>
<dbReference type="Gene3D" id="1.25.40.10">
    <property type="entry name" value="Tetratricopeptide repeat domain"/>
    <property type="match status" value="5"/>
</dbReference>
<dbReference type="OrthoDB" id="772730at2759"/>
<dbReference type="PROSITE" id="PS51375">
    <property type="entry name" value="PPR"/>
    <property type="match status" value="9"/>
</dbReference>
<feature type="repeat" description="PPR" evidence="3">
    <location>
        <begin position="493"/>
        <end position="527"/>
    </location>
</feature>
<dbReference type="Pfam" id="PF13041">
    <property type="entry name" value="PPR_2"/>
    <property type="match status" value="2"/>
</dbReference>
<protein>
    <submittedName>
        <fullName evidence="4">Putative Pentatricopeptide repeat-containing protein, chloroplastic</fullName>
    </submittedName>
</protein>
<feature type="repeat" description="PPR" evidence="3">
    <location>
        <begin position="299"/>
        <end position="333"/>
    </location>
</feature>
<feature type="repeat" description="PPR" evidence="3">
    <location>
        <begin position="361"/>
        <end position="391"/>
    </location>
</feature>
<evidence type="ECO:0000256" key="3">
    <source>
        <dbReference type="PROSITE-ProRule" id="PRU00708"/>
    </source>
</evidence>
<dbReference type="Gene3D" id="3.40.50.720">
    <property type="entry name" value="NAD(P)-binding Rossmann-like Domain"/>
    <property type="match status" value="1"/>
</dbReference>
<gene>
    <name evidence="4" type="ORF">COCNU_13G000480</name>
</gene>
<dbReference type="FunFam" id="1.25.40.10:FF:000125">
    <property type="entry name" value="Pentatricopeptide repeat-containing protein"/>
    <property type="match status" value="1"/>
</dbReference>
<reference evidence="4" key="2">
    <citation type="submission" date="2019-07" db="EMBL/GenBank/DDBJ databases">
        <authorList>
            <person name="Yang Y."/>
            <person name="Bocs S."/>
            <person name="Baudouin L."/>
        </authorList>
    </citation>
    <scope>NUCLEOTIDE SEQUENCE</scope>
    <source>
        <tissue evidence="4">Spear leaf of Hainan Tall coconut</tissue>
    </source>
</reference>
<reference evidence="4" key="1">
    <citation type="journal article" date="2017" name="Gigascience">
        <title>The genome draft of coconut (Cocos nucifera).</title>
        <authorList>
            <person name="Xiao Y."/>
            <person name="Xu P."/>
            <person name="Fan H."/>
            <person name="Baudouin L."/>
            <person name="Xia W."/>
            <person name="Bocs S."/>
            <person name="Xu J."/>
            <person name="Li Q."/>
            <person name="Guo A."/>
            <person name="Zhou L."/>
            <person name="Li J."/>
            <person name="Wu Y."/>
            <person name="Ma Z."/>
            <person name="Armero A."/>
            <person name="Issali A.E."/>
            <person name="Liu N."/>
            <person name="Peng M."/>
            <person name="Yang Y."/>
        </authorList>
    </citation>
    <scope>NUCLEOTIDE SEQUENCE</scope>
    <source>
        <tissue evidence="4">Spear leaf of Hainan Tall coconut</tissue>
    </source>
</reference>
<accession>A0A8K0NB32</accession>
<dbReference type="PANTHER" id="PTHR47926:SF452">
    <property type="entry name" value="PENTATRICOPEPTIDE REPEAT-CONTAINING PROTEIN"/>
    <property type="match status" value="1"/>
</dbReference>
<dbReference type="InterPro" id="IPR036291">
    <property type="entry name" value="NAD(P)-bd_dom_sf"/>
</dbReference>
<keyword evidence="5" id="KW-1185">Reference proteome</keyword>
<dbReference type="InterPro" id="IPR046848">
    <property type="entry name" value="E_motif"/>
</dbReference>
<dbReference type="FunFam" id="1.25.40.10:FF:000344">
    <property type="entry name" value="Pentatricopeptide repeat-containing protein"/>
    <property type="match status" value="1"/>
</dbReference>
<keyword evidence="2" id="KW-0677">Repeat</keyword>
<evidence type="ECO:0000256" key="2">
    <source>
        <dbReference type="ARBA" id="ARBA00022737"/>
    </source>
</evidence>
<dbReference type="Pfam" id="PF20431">
    <property type="entry name" value="E_motif"/>
    <property type="match status" value="1"/>
</dbReference>
<sequence length="917" mass="103487">MFSTFFLLHFLSDFDLPSPSFDMKRHNEKNGADDEIDAEGRQEIGLRKVVTFFSARIGWLEDVALLLKQVDDPYPFIWNTFIRGYEQSHRPWKAIDLYNQMLHDNVSPDKFTFPFVLKACASSRALKEGEQIHSQVLKTPLHADLFVQGSLIFMYASCGEIDAARVSFDGMPHKNLISWNMMIDGYVKHGNVNIALDLFDQMPERDIFSWNVMIDGLAKCGRIEFARRLFDEMPDRDIVSWNSMIDGYARCGNMEASRKLFDQVPFKDEVTWGIMLNGYARCNQIGIAHSWFEKMPFKNLISWNSLIGGYVKCNKISEAHKLFELMPSRNLTSWNIMLDACVKHGEMELACQHFNTIPVKNVISWNIMIGGHARVGRVKVARKLFDAMPYRDIISWNAMISGYKENGLSKEAMELYIDMHLLGERPDCSTLAIVLSAIADLGLFLQGRWVHAYVDRNKFPLNGIVGVALIDMYSKCGYVDIAMRIFDRIPQKSKDHWNAMISGLAVHGYGRLAISLFEDMEQSLVGPNDITFIGVLSACGHAGLVREGQQYFIRMNHKYGITPKIQHYGCMVDLLSRAGHLNAAVALVNHMPMRANDIVWRALLGAARNLGNIEIAEHAARQLIELVPDDSSSYALLSSIYIYKSQYEKARDMWKIMKEKGVVKNPGCSCIELQGVLHEFTAGDTSHPQIMEIYLLLNNMTQRLMNHGDSDVGKIVIQLAKEYETQTISIIGDKPGTPETIKELKALGGDIAVHSGADLESAIATCMGYKSEGEGFMVGIQDLLEFMLDHLEDKMVEPLLEGLLEARAELRQLLLNSHERLKDLIFLDIALDSTVRTAIERAYEELNNAEPEVGAKSCNISFLKGKVPSWIGIPTSVALPFGVFEKVLLDNINQVDLIFSPYCCFVSWICTSKQESS</sequence>
<dbReference type="EMBL" id="CM017884">
    <property type="protein sequence ID" value="KAG1366258.1"/>
    <property type="molecule type" value="Genomic_DNA"/>
</dbReference>
<dbReference type="PANTHER" id="PTHR47926">
    <property type="entry name" value="PENTATRICOPEPTIDE REPEAT-CONTAINING PROTEIN"/>
    <property type="match status" value="1"/>
</dbReference>
<feature type="repeat" description="PPR" evidence="3">
    <location>
        <begin position="630"/>
        <end position="664"/>
    </location>
</feature>
<dbReference type="Pfam" id="PF01535">
    <property type="entry name" value="PPR"/>
    <property type="match status" value="8"/>
</dbReference>